<dbReference type="Pfam" id="PF00440">
    <property type="entry name" value="TetR_N"/>
    <property type="match status" value="1"/>
</dbReference>
<dbReference type="PRINTS" id="PR00455">
    <property type="entry name" value="HTHTETR"/>
</dbReference>
<keyword evidence="2 4" id="KW-0238">DNA-binding</keyword>
<dbReference type="InterPro" id="IPR054129">
    <property type="entry name" value="DesT_TetR_C"/>
</dbReference>
<keyword evidence="7" id="KW-1185">Reference proteome</keyword>
<evidence type="ECO:0000256" key="3">
    <source>
        <dbReference type="ARBA" id="ARBA00023163"/>
    </source>
</evidence>
<feature type="domain" description="HTH tetR-type" evidence="5">
    <location>
        <begin position="15"/>
        <end position="75"/>
    </location>
</feature>
<evidence type="ECO:0000313" key="7">
    <source>
        <dbReference type="Proteomes" id="UP001183610"/>
    </source>
</evidence>
<accession>A0ABU2QZC5</accession>
<dbReference type="Proteomes" id="UP001183610">
    <property type="component" value="Unassembled WGS sequence"/>
</dbReference>
<dbReference type="Pfam" id="PF21943">
    <property type="entry name" value="TetR_C_46"/>
    <property type="match status" value="1"/>
</dbReference>
<proteinExistence type="predicted"/>
<dbReference type="InterPro" id="IPR050109">
    <property type="entry name" value="HTH-type_TetR-like_transc_reg"/>
</dbReference>
<dbReference type="SUPFAM" id="SSF46689">
    <property type="entry name" value="Homeodomain-like"/>
    <property type="match status" value="1"/>
</dbReference>
<sequence>MSGKARVRARRMPRAERERQMLDAAVRVIGRHGYQAASMDEIAEAAGVSKPLVYLYLHSKEALFTACVEREARTLIAAISEAVGQRDPADGQLWSGLLAFFRYADERADGWRVLHVQARTHGEPFARLADTMRARVLGFVTALLTSAARAADGTRDLGEHELTGLAHALVGAAESLATRAADDPALTPTASARTLMDFAWTGLGGLVAGERWS</sequence>
<evidence type="ECO:0000259" key="5">
    <source>
        <dbReference type="PROSITE" id="PS50977"/>
    </source>
</evidence>
<evidence type="ECO:0000256" key="4">
    <source>
        <dbReference type="PROSITE-ProRule" id="PRU00335"/>
    </source>
</evidence>
<organism evidence="6 7">
    <name type="scientific">Streptomyces evansiae</name>
    <dbReference type="NCBI Taxonomy" id="3075535"/>
    <lineage>
        <taxon>Bacteria</taxon>
        <taxon>Bacillati</taxon>
        <taxon>Actinomycetota</taxon>
        <taxon>Actinomycetes</taxon>
        <taxon>Kitasatosporales</taxon>
        <taxon>Streptomycetaceae</taxon>
        <taxon>Streptomyces</taxon>
    </lineage>
</organism>
<gene>
    <name evidence="6" type="ORF">RM698_12225</name>
</gene>
<comment type="caution">
    <text evidence="6">The sequence shown here is derived from an EMBL/GenBank/DDBJ whole genome shotgun (WGS) entry which is preliminary data.</text>
</comment>
<keyword evidence="1" id="KW-0805">Transcription regulation</keyword>
<feature type="DNA-binding region" description="H-T-H motif" evidence="4">
    <location>
        <begin position="38"/>
        <end position="57"/>
    </location>
</feature>
<dbReference type="InterPro" id="IPR009057">
    <property type="entry name" value="Homeodomain-like_sf"/>
</dbReference>
<dbReference type="PANTHER" id="PTHR30055">
    <property type="entry name" value="HTH-TYPE TRANSCRIPTIONAL REGULATOR RUTR"/>
    <property type="match status" value="1"/>
</dbReference>
<reference evidence="7" key="1">
    <citation type="submission" date="2023-07" db="EMBL/GenBank/DDBJ databases">
        <title>30 novel species of actinomycetes from the DSMZ collection.</title>
        <authorList>
            <person name="Nouioui I."/>
        </authorList>
    </citation>
    <scope>NUCLEOTIDE SEQUENCE [LARGE SCALE GENOMIC DNA]</scope>
    <source>
        <strain evidence="7">DSM 41979</strain>
    </source>
</reference>
<evidence type="ECO:0000256" key="1">
    <source>
        <dbReference type="ARBA" id="ARBA00023015"/>
    </source>
</evidence>
<dbReference type="InterPro" id="IPR001647">
    <property type="entry name" value="HTH_TetR"/>
</dbReference>
<dbReference type="RefSeq" id="WP_010265673.1">
    <property type="nucleotide sequence ID" value="NZ_JAVRET010000023.1"/>
</dbReference>
<dbReference type="Gene3D" id="1.10.357.10">
    <property type="entry name" value="Tetracycline Repressor, domain 2"/>
    <property type="match status" value="1"/>
</dbReference>
<dbReference type="PROSITE" id="PS50977">
    <property type="entry name" value="HTH_TETR_2"/>
    <property type="match status" value="1"/>
</dbReference>
<evidence type="ECO:0000313" key="6">
    <source>
        <dbReference type="EMBL" id="MDT0409812.1"/>
    </source>
</evidence>
<name>A0ABU2QZC5_9ACTN</name>
<evidence type="ECO:0000256" key="2">
    <source>
        <dbReference type="ARBA" id="ARBA00023125"/>
    </source>
</evidence>
<keyword evidence="3" id="KW-0804">Transcription</keyword>
<dbReference type="EMBL" id="JAVRET010000023">
    <property type="protein sequence ID" value="MDT0409812.1"/>
    <property type="molecule type" value="Genomic_DNA"/>
</dbReference>
<protein>
    <submittedName>
        <fullName evidence="6">TetR/AcrR family transcriptional regulator</fullName>
    </submittedName>
</protein>
<dbReference type="PANTHER" id="PTHR30055:SF158">
    <property type="entry name" value="POSSIBLE TRANSCRIPTIONAL REGULATORY PROTEIN (PROBABLY TETR-FAMILY)"/>
    <property type="match status" value="1"/>
</dbReference>